<protein>
    <submittedName>
        <fullName evidence="1">6030_t:CDS:1</fullName>
    </submittedName>
</protein>
<proteinExistence type="predicted"/>
<dbReference type="Proteomes" id="UP000789860">
    <property type="component" value="Unassembled WGS sequence"/>
</dbReference>
<name>A0ACA9NWG2_9GLOM</name>
<feature type="non-terminal residue" evidence="1">
    <location>
        <position position="1"/>
    </location>
</feature>
<accession>A0ACA9NWG2</accession>
<gene>
    <name evidence="1" type="ORF">SCALOS_LOCUS9683</name>
</gene>
<sequence>TVFVNSIILYYKVTNTKIANKDFRIMLVWDLIQEAIDNKSSSNRITQGQLKQKKASLKSSLKNKRITYVTKNFNLLLSQLSPGNHLVE</sequence>
<reference evidence="1" key="1">
    <citation type="submission" date="2021-06" db="EMBL/GenBank/DDBJ databases">
        <authorList>
            <person name="Kallberg Y."/>
            <person name="Tangrot J."/>
            <person name="Rosling A."/>
        </authorList>
    </citation>
    <scope>NUCLEOTIDE SEQUENCE</scope>
    <source>
        <strain evidence="1">AU212A</strain>
    </source>
</reference>
<organism evidence="1 2">
    <name type="scientific">Scutellospora calospora</name>
    <dbReference type="NCBI Taxonomy" id="85575"/>
    <lineage>
        <taxon>Eukaryota</taxon>
        <taxon>Fungi</taxon>
        <taxon>Fungi incertae sedis</taxon>
        <taxon>Mucoromycota</taxon>
        <taxon>Glomeromycotina</taxon>
        <taxon>Glomeromycetes</taxon>
        <taxon>Diversisporales</taxon>
        <taxon>Gigasporaceae</taxon>
        <taxon>Scutellospora</taxon>
    </lineage>
</organism>
<evidence type="ECO:0000313" key="1">
    <source>
        <dbReference type="EMBL" id="CAG8679529.1"/>
    </source>
</evidence>
<keyword evidence="2" id="KW-1185">Reference proteome</keyword>
<evidence type="ECO:0000313" key="2">
    <source>
        <dbReference type="Proteomes" id="UP000789860"/>
    </source>
</evidence>
<comment type="caution">
    <text evidence="1">The sequence shown here is derived from an EMBL/GenBank/DDBJ whole genome shotgun (WGS) entry which is preliminary data.</text>
</comment>
<dbReference type="EMBL" id="CAJVPM010031291">
    <property type="protein sequence ID" value="CAG8679529.1"/>
    <property type="molecule type" value="Genomic_DNA"/>
</dbReference>